<sequence length="577" mass="62314">MTMPDPVNILLVDDQPAKLLSYEVILQELGENLLVAQSAREALEHLLRTDVAVILVDVCMPEQDGFELVELIRAHPRFEKTPVIFVSAVMMTEPDRLRGYAAGAVDYVSVPIVPDVLRAKVRVFVELYRKTRELERLNADLERRVQERTAELETSYQQLQTLNEELENRIELRTREREEAMAQLFEAQKLDTIGQLTGGVAHDFNNLLMAALGSLSLLRKRIPAEEKNLRLLDNAVQAAERGAALTQRLLAFARRQELKPQAVDLVQLLGSIEGLLQRAVGPTIRLENRLPVELPPALVDANQLELAILNLAVNARDAIQQEGVISIDAEETIPGDHDLPPGLSAGRYLRVRVADTGSGMDEETLARAAEPFFTTKGLGKGTGLGLSMVHGLAAQSGGILQLHSTPGEGTTAELWLPVAKDDVSEHAGAAQSAWSASGEAEAAASLRILVVDDDVLVCMGTVDMLEDLGHRVTEANSGQAALEIVNSGQSFDLVITDHAMPGMSGADLARSLLSANPAQPIILASGYAELPDGASVGALSRLVKPFTQEQLAQAISMAISRDATAASHAPLQRNGTM</sequence>
<evidence type="ECO:0000313" key="8">
    <source>
        <dbReference type="EMBL" id="CCF21378.1"/>
    </source>
</evidence>
<accession>L0NJV4</accession>
<organism evidence="8 9">
    <name type="scientific">Pseudorhizobium banfieldiae</name>
    <dbReference type="NCBI Taxonomy" id="1125847"/>
    <lineage>
        <taxon>Bacteria</taxon>
        <taxon>Pseudomonadati</taxon>
        <taxon>Pseudomonadota</taxon>
        <taxon>Alphaproteobacteria</taxon>
        <taxon>Hyphomicrobiales</taxon>
        <taxon>Rhizobiaceae</taxon>
        <taxon>Rhizobium/Agrobacterium group</taxon>
        <taxon>Pseudorhizobium</taxon>
    </lineage>
</organism>
<dbReference type="RefSeq" id="WP_082077752.1">
    <property type="nucleotide sequence ID" value="NZ_FO082820.1"/>
</dbReference>
<evidence type="ECO:0000256" key="3">
    <source>
        <dbReference type="ARBA" id="ARBA00022553"/>
    </source>
</evidence>
<dbReference type="CDD" id="cd00082">
    <property type="entry name" value="HisKA"/>
    <property type="match status" value="1"/>
</dbReference>
<dbReference type="SUPFAM" id="SSF47384">
    <property type="entry name" value="Homodimeric domain of signal transducing histidine kinase"/>
    <property type="match status" value="1"/>
</dbReference>
<dbReference type="GO" id="GO:0000155">
    <property type="term" value="F:phosphorelay sensor kinase activity"/>
    <property type="evidence" value="ECO:0007669"/>
    <property type="project" value="InterPro"/>
</dbReference>
<evidence type="ECO:0000256" key="4">
    <source>
        <dbReference type="PROSITE-ProRule" id="PRU00169"/>
    </source>
</evidence>
<dbReference type="Gene3D" id="3.40.50.2300">
    <property type="match status" value="2"/>
</dbReference>
<dbReference type="SMART" id="SM00388">
    <property type="entry name" value="HisKA"/>
    <property type="match status" value="1"/>
</dbReference>
<feature type="domain" description="Response regulatory" evidence="7">
    <location>
        <begin position="447"/>
        <end position="559"/>
    </location>
</feature>
<evidence type="ECO:0000256" key="2">
    <source>
        <dbReference type="ARBA" id="ARBA00012438"/>
    </source>
</evidence>
<dbReference type="PANTHER" id="PTHR43065:SF42">
    <property type="entry name" value="TWO-COMPONENT SENSOR PPRA"/>
    <property type="match status" value="1"/>
</dbReference>
<keyword evidence="5" id="KW-0175">Coiled coil</keyword>
<dbReference type="Pfam" id="PF02518">
    <property type="entry name" value="HATPase_c"/>
    <property type="match status" value="1"/>
</dbReference>
<dbReference type="PRINTS" id="PR00344">
    <property type="entry name" value="BCTRLSENSOR"/>
</dbReference>
<evidence type="ECO:0000313" key="9">
    <source>
        <dbReference type="Proteomes" id="UP000010792"/>
    </source>
</evidence>
<dbReference type="KEGG" id="rht:NT26_3656"/>
<name>L0NJV4_9HYPH</name>
<dbReference type="InterPro" id="IPR036097">
    <property type="entry name" value="HisK_dim/P_sf"/>
</dbReference>
<proteinExistence type="predicted"/>
<evidence type="ECO:0000256" key="1">
    <source>
        <dbReference type="ARBA" id="ARBA00000085"/>
    </source>
</evidence>
<feature type="coiled-coil region" evidence="5">
    <location>
        <begin position="124"/>
        <end position="183"/>
    </location>
</feature>
<feature type="domain" description="Response regulatory" evidence="7">
    <location>
        <begin position="8"/>
        <end position="125"/>
    </location>
</feature>
<dbReference type="Pfam" id="PF00512">
    <property type="entry name" value="HisKA"/>
    <property type="match status" value="1"/>
</dbReference>
<dbReference type="SMART" id="SM00448">
    <property type="entry name" value="REC"/>
    <property type="match status" value="2"/>
</dbReference>
<dbReference type="SUPFAM" id="SSF52172">
    <property type="entry name" value="CheY-like"/>
    <property type="match status" value="2"/>
</dbReference>
<evidence type="ECO:0000259" key="7">
    <source>
        <dbReference type="PROSITE" id="PS50110"/>
    </source>
</evidence>
<evidence type="ECO:0000256" key="5">
    <source>
        <dbReference type="SAM" id="Coils"/>
    </source>
</evidence>
<reference evidence="8 9" key="1">
    <citation type="journal article" date="2013" name="Genome Biol. Evol.">
        <title>Life in an arsenic-containing gold mine: genome and physiology of the autotrophic arsenite-oxidizing bacterium rhizobium sp. NT-26.</title>
        <authorList>
            <person name="Andres J."/>
            <person name="Arsene-Ploetze F."/>
            <person name="Barbe V."/>
            <person name="Brochier-Armanet C."/>
            <person name="Cleiss-Arnold J."/>
            <person name="Coppee J.Y."/>
            <person name="Dillies M.A."/>
            <person name="Geist"/>
            <person name="L"/>
            <person name="Joublin A."/>
            <person name="Koechler S."/>
            <person name="Lassalle F."/>
            <person name="Marchal M."/>
            <person name="Medigue C."/>
            <person name="Muller D."/>
            <person name="Nesme X."/>
            <person name="Plewniak F."/>
            <person name="Proux C."/>
            <person name="Ramirez-Bahena M.H."/>
            <person name="Schenowitz C."/>
            <person name="Sismeiro O."/>
            <person name="Vallenet D."/>
            <person name="Santini J.M."/>
            <person name="Bertin P.N."/>
        </authorList>
    </citation>
    <scope>NUCLEOTIDE SEQUENCE [LARGE SCALE GENOMIC DNA]</scope>
    <source>
        <strain evidence="8 9">NT-26</strain>
    </source>
</reference>
<dbReference type="SUPFAM" id="SSF55874">
    <property type="entry name" value="ATPase domain of HSP90 chaperone/DNA topoisomerase II/histidine kinase"/>
    <property type="match status" value="1"/>
</dbReference>
<feature type="domain" description="Histidine kinase" evidence="6">
    <location>
        <begin position="199"/>
        <end position="420"/>
    </location>
</feature>
<dbReference type="Gene3D" id="1.10.287.130">
    <property type="match status" value="1"/>
</dbReference>
<keyword evidence="8" id="KW-0808">Transferase</keyword>
<keyword evidence="3 4" id="KW-0597">Phosphoprotein</keyword>
<dbReference type="CDD" id="cd00156">
    <property type="entry name" value="REC"/>
    <property type="match status" value="1"/>
</dbReference>
<dbReference type="PROSITE" id="PS50109">
    <property type="entry name" value="HIS_KIN"/>
    <property type="match status" value="1"/>
</dbReference>
<dbReference type="Gene3D" id="3.30.565.10">
    <property type="entry name" value="Histidine kinase-like ATPase, C-terminal domain"/>
    <property type="match status" value="1"/>
</dbReference>
<dbReference type="InterPro" id="IPR003661">
    <property type="entry name" value="HisK_dim/P_dom"/>
</dbReference>
<dbReference type="AlphaFoldDB" id="L0NJV4"/>
<dbReference type="InterPro" id="IPR011006">
    <property type="entry name" value="CheY-like_superfamily"/>
</dbReference>
<dbReference type="SMART" id="SM00387">
    <property type="entry name" value="HATPase_c"/>
    <property type="match status" value="1"/>
</dbReference>
<dbReference type="PANTHER" id="PTHR43065">
    <property type="entry name" value="SENSOR HISTIDINE KINASE"/>
    <property type="match status" value="1"/>
</dbReference>
<dbReference type="Pfam" id="PF00072">
    <property type="entry name" value="Response_reg"/>
    <property type="match status" value="2"/>
</dbReference>
<dbReference type="PROSITE" id="PS50110">
    <property type="entry name" value="RESPONSE_REGULATORY"/>
    <property type="match status" value="2"/>
</dbReference>
<evidence type="ECO:0000259" key="6">
    <source>
        <dbReference type="PROSITE" id="PS50109"/>
    </source>
</evidence>
<protein>
    <recommendedName>
        <fullName evidence="2">histidine kinase</fullName>
        <ecNumber evidence="2">2.7.13.3</ecNumber>
    </recommendedName>
</protein>
<dbReference type="Proteomes" id="UP000010792">
    <property type="component" value="Chromosome"/>
</dbReference>
<dbReference type="InterPro" id="IPR005467">
    <property type="entry name" value="His_kinase_dom"/>
</dbReference>
<feature type="modified residue" description="4-aspartylphosphate" evidence="4">
    <location>
        <position position="57"/>
    </location>
</feature>
<gene>
    <name evidence="8" type="ORF">NT26_3656</name>
</gene>
<keyword evidence="9" id="KW-1185">Reference proteome</keyword>
<dbReference type="EC" id="2.7.13.3" evidence="2"/>
<dbReference type="InterPro" id="IPR004358">
    <property type="entry name" value="Sig_transdc_His_kin-like_C"/>
</dbReference>
<dbReference type="InterPro" id="IPR003594">
    <property type="entry name" value="HATPase_dom"/>
</dbReference>
<comment type="catalytic activity">
    <reaction evidence="1">
        <text>ATP + protein L-histidine = ADP + protein N-phospho-L-histidine.</text>
        <dbReference type="EC" id="2.7.13.3"/>
    </reaction>
</comment>
<dbReference type="OrthoDB" id="9796100at2"/>
<dbReference type="EMBL" id="FO082820">
    <property type="protein sequence ID" value="CCF21378.1"/>
    <property type="molecule type" value="Genomic_DNA"/>
</dbReference>
<dbReference type="InterPro" id="IPR001789">
    <property type="entry name" value="Sig_transdc_resp-reg_receiver"/>
</dbReference>
<dbReference type="STRING" id="1125847.NT26_3656"/>
<feature type="modified residue" description="4-aspartylphosphate" evidence="4">
    <location>
        <position position="497"/>
    </location>
</feature>
<dbReference type="InterPro" id="IPR036890">
    <property type="entry name" value="HATPase_C_sf"/>
</dbReference>